<feature type="non-terminal residue" evidence="1">
    <location>
        <position position="91"/>
    </location>
</feature>
<proteinExistence type="predicted"/>
<gene>
    <name evidence="1" type="ORF">Tci_925917</name>
</gene>
<feature type="non-terminal residue" evidence="1">
    <location>
        <position position="1"/>
    </location>
</feature>
<comment type="caution">
    <text evidence="1">The sequence shown here is derived from an EMBL/GenBank/DDBJ whole genome shotgun (WGS) entry which is preliminary data.</text>
</comment>
<accession>A0A699X7S3</accession>
<evidence type="ECO:0000313" key="1">
    <source>
        <dbReference type="EMBL" id="GFD53948.1"/>
    </source>
</evidence>
<dbReference type="AlphaFoldDB" id="A0A699X7S3"/>
<name>A0A699X7S3_TANCI</name>
<organism evidence="1">
    <name type="scientific">Tanacetum cinerariifolium</name>
    <name type="common">Dalmatian daisy</name>
    <name type="synonym">Chrysanthemum cinerariifolium</name>
    <dbReference type="NCBI Taxonomy" id="118510"/>
    <lineage>
        <taxon>Eukaryota</taxon>
        <taxon>Viridiplantae</taxon>
        <taxon>Streptophyta</taxon>
        <taxon>Embryophyta</taxon>
        <taxon>Tracheophyta</taxon>
        <taxon>Spermatophyta</taxon>
        <taxon>Magnoliopsida</taxon>
        <taxon>eudicotyledons</taxon>
        <taxon>Gunneridae</taxon>
        <taxon>Pentapetalae</taxon>
        <taxon>asterids</taxon>
        <taxon>campanulids</taxon>
        <taxon>Asterales</taxon>
        <taxon>Asteraceae</taxon>
        <taxon>Asteroideae</taxon>
        <taxon>Anthemideae</taxon>
        <taxon>Anthemidinae</taxon>
        <taxon>Tanacetum</taxon>
    </lineage>
</organism>
<protein>
    <submittedName>
        <fullName evidence="1">Uncharacterized protein</fullName>
    </submittedName>
</protein>
<sequence length="91" mass="10048">SAVLGGNDFSAQLQHAALVGITLDDLHALTGLPQAPVFFFGMREVFLQRLEAIVVRQHQLPGEVLHQWVLFDAHFSHWPEVVGGHAAEEVQ</sequence>
<reference evidence="1" key="1">
    <citation type="journal article" date="2019" name="Sci. Rep.">
        <title>Draft genome of Tanacetum cinerariifolium, the natural source of mosquito coil.</title>
        <authorList>
            <person name="Yamashiro T."/>
            <person name="Shiraishi A."/>
            <person name="Satake H."/>
            <person name="Nakayama K."/>
        </authorList>
    </citation>
    <scope>NUCLEOTIDE SEQUENCE</scope>
</reference>
<dbReference type="EMBL" id="BKCJ011800474">
    <property type="protein sequence ID" value="GFD53948.1"/>
    <property type="molecule type" value="Genomic_DNA"/>
</dbReference>